<sequence>MDTPINFNDMLDPALLLTADQAKELQNSVDAEVLKSFSLLTLTHTPKQILGNLMAVDDATARESLAEGMRLVNAYIDCAEAHLTLARLARARLLIAAGAYQERRQSSASVGESPDEG</sequence>
<comment type="caution">
    <text evidence="1">The sequence shown here is derived from an EMBL/GenBank/DDBJ whole genome shotgun (WGS) entry which is preliminary data.</text>
</comment>
<evidence type="ECO:0000313" key="2">
    <source>
        <dbReference type="Proteomes" id="UP000266483"/>
    </source>
</evidence>
<dbReference type="EMBL" id="NQOU01000001">
    <property type="protein sequence ID" value="RII84357.1"/>
    <property type="molecule type" value="Genomic_DNA"/>
</dbReference>
<keyword evidence="2" id="KW-1185">Reference proteome</keyword>
<reference evidence="1 2" key="1">
    <citation type="submission" date="2017-08" db="EMBL/GenBank/DDBJ databases">
        <title>Pusillimonas indicus sp. nov., a member of the family Alcaligenaceae isolated from surface seawater.</title>
        <authorList>
            <person name="Li J."/>
        </authorList>
    </citation>
    <scope>NUCLEOTIDE SEQUENCE [LARGE SCALE GENOMIC DNA]</scope>
    <source>
        <strain evidence="1 2">17-4A</strain>
    </source>
</reference>
<dbReference type="Proteomes" id="UP000266483">
    <property type="component" value="Unassembled WGS sequence"/>
</dbReference>
<dbReference type="RefSeq" id="WP_119441132.1">
    <property type="nucleotide sequence ID" value="NZ_CP170494.1"/>
</dbReference>
<evidence type="ECO:0000313" key="1">
    <source>
        <dbReference type="EMBL" id="RII84357.1"/>
    </source>
</evidence>
<proteinExistence type="predicted"/>
<name>A0ABX9MZG2_9BURK</name>
<accession>A0ABX9MZG2</accession>
<protein>
    <recommendedName>
        <fullName evidence="3">Phasin domain-containing protein</fullName>
    </recommendedName>
</protein>
<gene>
    <name evidence="1" type="ORF">CJO09_03860</name>
</gene>
<organism evidence="1 2">
    <name type="scientific">Neopusillimonas maritima</name>
    <dbReference type="NCBI Taxonomy" id="2026239"/>
    <lineage>
        <taxon>Bacteria</taxon>
        <taxon>Pseudomonadati</taxon>
        <taxon>Pseudomonadota</taxon>
        <taxon>Betaproteobacteria</taxon>
        <taxon>Burkholderiales</taxon>
        <taxon>Alcaligenaceae</taxon>
        <taxon>Neopusillimonas</taxon>
    </lineage>
</organism>
<evidence type="ECO:0008006" key="3">
    <source>
        <dbReference type="Google" id="ProtNLM"/>
    </source>
</evidence>